<reference evidence="8 9" key="1">
    <citation type="submission" date="2016-05" db="EMBL/GenBank/DDBJ databases">
        <authorList>
            <person name="Lavstsen T."/>
            <person name="Jespersen J.S."/>
        </authorList>
    </citation>
    <scope>NUCLEOTIDE SEQUENCE [LARGE SCALE GENOMIC DNA]</scope>
    <source>
        <strain evidence="8 9">YLB-01</strain>
    </source>
</reference>
<dbReference type="Pfam" id="PF02608">
    <property type="entry name" value="Bmp"/>
    <property type="match status" value="1"/>
</dbReference>
<gene>
    <name evidence="8" type="ORF">A7J15_06450</name>
</gene>
<comment type="subcellular location">
    <subcellularLocation>
        <location evidence="1">Cell membrane</location>
        <topology evidence="1">Lipid-anchor</topology>
    </subcellularLocation>
</comment>
<protein>
    <recommendedName>
        <fullName evidence="7">ABC transporter substrate-binding protein PnrA-like domain-containing protein</fullName>
    </recommendedName>
</protein>
<keyword evidence="3" id="KW-1003">Cell membrane</keyword>
<dbReference type="AlphaFoldDB" id="A0A1B9NB88"/>
<evidence type="ECO:0000256" key="4">
    <source>
        <dbReference type="ARBA" id="ARBA00022729"/>
    </source>
</evidence>
<dbReference type="InterPro" id="IPR050957">
    <property type="entry name" value="BMP_lipoprotein"/>
</dbReference>
<dbReference type="InterPro" id="IPR003760">
    <property type="entry name" value="PnrA-like"/>
</dbReference>
<accession>A0A1B9NB88</accession>
<comment type="similarity">
    <text evidence="2">Belongs to the BMP lipoprotein family.</text>
</comment>
<dbReference type="STRING" id="904291.A7J15_06450"/>
<dbReference type="PANTHER" id="PTHR34296">
    <property type="entry name" value="TRANSCRIPTIONAL ACTIVATOR PROTEIN MED"/>
    <property type="match status" value="1"/>
</dbReference>
<evidence type="ECO:0000256" key="2">
    <source>
        <dbReference type="ARBA" id="ARBA00008610"/>
    </source>
</evidence>
<evidence type="ECO:0000256" key="1">
    <source>
        <dbReference type="ARBA" id="ARBA00004193"/>
    </source>
</evidence>
<comment type="caution">
    <text evidence="8">The sequence shown here is derived from an EMBL/GenBank/DDBJ whole genome shotgun (WGS) entry which is preliminary data.</text>
</comment>
<dbReference type="EMBL" id="LXMD01000023">
    <property type="protein sequence ID" value="OCG73856.1"/>
    <property type="molecule type" value="Genomic_DNA"/>
</dbReference>
<evidence type="ECO:0000313" key="8">
    <source>
        <dbReference type="EMBL" id="OCG73856.1"/>
    </source>
</evidence>
<evidence type="ECO:0000256" key="5">
    <source>
        <dbReference type="ARBA" id="ARBA00023136"/>
    </source>
</evidence>
<dbReference type="InterPro" id="IPR028082">
    <property type="entry name" value="Peripla_BP_I"/>
</dbReference>
<dbReference type="PANTHER" id="PTHR34296:SF2">
    <property type="entry name" value="ABC TRANSPORTER GUANOSINE-BINDING PROTEIN NUPN"/>
    <property type="match status" value="1"/>
</dbReference>
<keyword evidence="9" id="KW-1185">Reference proteome</keyword>
<keyword evidence="6" id="KW-0449">Lipoprotein</keyword>
<evidence type="ECO:0000259" key="7">
    <source>
        <dbReference type="Pfam" id="PF02608"/>
    </source>
</evidence>
<dbReference type="GO" id="GO:0005886">
    <property type="term" value="C:plasma membrane"/>
    <property type="evidence" value="ECO:0007669"/>
    <property type="project" value="UniProtKB-SubCell"/>
</dbReference>
<keyword evidence="4" id="KW-0732">Signal</keyword>
<proteinExistence type="inferred from homology"/>
<dbReference type="Gene3D" id="3.40.50.2300">
    <property type="match status" value="2"/>
</dbReference>
<dbReference type="CDD" id="cd06354">
    <property type="entry name" value="PBP1_PrnA-like"/>
    <property type="match status" value="1"/>
</dbReference>
<dbReference type="Proteomes" id="UP000093355">
    <property type="component" value="Unassembled WGS sequence"/>
</dbReference>
<sequence length="352" mass="36579">MAAAAGLVLVGCGAAPDAGGSGDGGGDAAADFMACAVSDEGSWNDQSFNEAAYAGLEMAEEELGIEINDAESNSTEDFAPNLQTMVDGGCDVIFAVGFGFGDTGALEQVASASPDTHFVWIDGWDLGLDNVKVIDYAMEQSSYLAGYLSAGYSTSKVVATYGGSNMMSVTKFMDGFYYGATAWGEENGEDVTVLGWDPANPAGGSFTSNFGDTAGASSITASQLSQGADVFYPVAGGLFASTIEVIRTEGAPAVVLGVDRDIATTQPQYADIILTSVEKRMTQAVYDNIEMLVDGEEFTTEPYVGTLENDGTALSEFGEFDAQIDDALKTRLDELKADIIAGEIEIPVTGAE</sequence>
<keyword evidence="5" id="KW-0472">Membrane</keyword>
<feature type="domain" description="ABC transporter substrate-binding protein PnrA-like" evidence="7">
    <location>
        <begin position="35"/>
        <end position="299"/>
    </location>
</feature>
<evidence type="ECO:0000256" key="6">
    <source>
        <dbReference type="ARBA" id="ARBA00023288"/>
    </source>
</evidence>
<name>A0A1B9NB88_9MICO</name>
<evidence type="ECO:0000313" key="9">
    <source>
        <dbReference type="Proteomes" id="UP000093355"/>
    </source>
</evidence>
<organism evidence="8 9">
    <name type="scientific">Microbacterium sediminis</name>
    <dbReference type="NCBI Taxonomy" id="904291"/>
    <lineage>
        <taxon>Bacteria</taxon>
        <taxon>Bacillati</taxon>
        <taxon>Actinomycetota</taxon>
        <taxon>Actinomycetes</taxon>
        <taxon>Micrococcales</taxon>
        <taxon>Microbacteriaceae</taxon>
        <taxon>Microbacterium</taxon>
    </lineage>
</organism>
<evidence type="ECO:0000256" key="3">
    <source>
        <dbReference type="ARBA" id="ARBA00022475"/>
    </source>
</evidence>
<dbReference type="SUPFAM" id="SSF53822">
    <property type="entry name" value="Periplasmic binding protein-like I"/>
    <property type="match status" value="1"/>
</dbReference>